<evidence type="ECO:0000256" key="1">
    <source>
        <dbReference type="SAM" id="Phobius"/>
    </source>
</evidence>
<feature type="transmembrane region" description="Helical" evidence="1">
    <location>
        <begin position="59"/>
        <end position="76"/>
    </location>
</feature>
<dbReference type="RefSeq" id="WP_129796085.1">
    <property type="nucleotide sequence ID" value="NZ_RCXQ01000023.1"/>
</dbReference>
<comment type="caution">
    <text evidence="2">The sequence shown here is derived from an EMBL/GenBank/DDBJ whole genome shotgun (WGS) entry which is preliminary data.</text>
</comment>
<dbReference type="EMBL" id="RCXQ01000023">
    <property type="protein sequence ID" value="RYT61788.1"/>
    <property type="molecule type" value="Genomic_DNA"/>
</dbReference>
<feature type="transmembrane region" description="Helical" evidence="1">
    <location>
        <begin position="160"/>
        <end position="176"/>
    </location>
</feature>
<dbReference type="AlphaFoldDB" id="A0A4Q5GC80"/>
<feature type="transmembrane region" description="Helical" evidence="1">
    <location>
        <begin position="207"/>
        <end position="227"/>
    </location>
</feature>
<name>A0A4Q5GC80_9FIRM</name>
<accession>A0A4Q5GC80</accession>
<evidence type="ECO:0000313" key="2">
    <source>
        <dbReference type="EMBL" id="RYT61788.1"/>
    </source>
</evidence>
<reference evidence="2 3" key="1">
    <citation type="journal article" date="2019" name="Science, e1252229">
        <title>Invertible promoters mediate bacterial phase variation, antibiotic resistance, and host adaptation in the gut.</title>
        <authorList>
            <person name="Jiang X."/>
            <person name="Hall A.B."/>
            <person name="Arthur T.D."/>
            <person name="Plichta D.R."/>
            <person name="Covington C.T."/>
            <person name="Poyet M."/>
            <person name="Crothers J."/>
            <person name="Moses P.L."/>
            <person name="Tolonen A.C."/>
            <person name="Vlamakis H."/>
            <person name="Alm E.J."/>
            <person name="Xavier R.J."/>
        </authorList>
    </citation>
    <scope>NUCLEOTIDE SEQUENCE [LARGE SCALE GENOMIC DNA]</scope>
    <source>
        <strain evidence="3">af_0058</strain>
    </source>
</reference>
<feature type="transmembrane region" description="Helical" evidence="1">
    <location>
        <begin position="112"/>
        <end position="127"/>
    </location>
</feature>
<feature type="transmembrane region" description="Helical" evidence="1">
    <location>
        <begin position="82"/>
        <end position="100"/>
    </location>
</feature>
<dbReference type="Proteomes" id="UP000293506">
    <property type="component" value="Unassembled WGS sequence"/>
</dbReference>
<evidence type="ECO:0008006" key="4">
    <source>
        <dbReference type="Google" id="ProtNLM"/>
    </source>
</evidence>
<gene>
    <name evidence="2" type="ORF">EAI82_15060</name>
</gene>
<protein>
    <recommendedName>
        <fullName evidence="4">O-antigen ligase domain-containing protein</fullName>
    </recommendedName>
</protein>
<feature type="transmembrane region" description="Helical" evidence="1">
    <location>
        <begin position="133"/>
        <end position="153"/>
    </location>
</feature>
<feature type="transmembrane region" description="Helical" evidence="1">
    <location>
        <begin position="33"/>
        <end position="50"/>
    </location>
</feature>
<keyword evidence="1" id="KW-0812">Transmembrane</keyword>
<evidence type="ECO:0000313" key="3">
    <source>
        <dbReference type="Proteomes" id="UP000293506"/>
    </source>
</evidence>
<keyword evidence="1" id="KW-1133">Transmembrane helix</keyword>
<feature type="transmembrane region" description="Helical" evidence="1">
    <location>
        <begin position="283"/>
        <end position="300"/>
    </location>
</feature>
<sequence>MRVVIRKKLSTVIFIFWIFFVCANHIHTGNANLHLPVAIAGGLIFAWSIIKNYSVCKKLLKPVVLFAIFALIAVSLVRNVAFYYWGFILGHIGVSLGLALTREENAINYKRWVVFMVLFYFAFYISNKTFDTMYNLASENMVSIYLLLAFYLYYRSKNKTKFATVFLATTSLILGYLSGSRTGLGCLLILCVGLIFIYFLKMRNGNAFLFLVVLTGVIGALTIVFWGTSIIREVLYDSPRIYIWNLYTTQLNSLKNILLGVPFSTHQAFASYYNNLHNTFMNIHARFGLIPLITIVYIIYQCIKNGIKEKQWYIVLFTVLYVLRSLTDNTSFSGPLDILIFTIYFDTILEKQRFYYGGV</sequence>
<feature type="transmembrane region" description="Helical" evidence="1">
    <location>
        <begin position="182"/>
        <end position="200"/>
    </location>
</feature>
<organism evidence="2 3">
    <name type="scientific">Blautia obeum</name>
    <dbReference type="NCBI Taxonomy" id="40520"/>
    <lineage>
        <taxon>Bacteria</taxon>
        <taxon>Bacillati</taxon>
        <taxon>Bacillota</taxon>
        <taxon>Clostridia</taxon>
        <taxon>Lachnospirales</taxon>
        <taxon>Lachnospiraceae</taxon>
        <taxon>Blautia</taxon>
    </lineage>
</organism>
<feature type="transmembrane region" description="Helical" evidence="1">
    <location>
        <begin position="9"/>
        <end position="27"/>
    </location>
</feature>
<proteinExistence type="predicted"/>
<keyword evidence="1" id="KW-0472">Membrane</keyword>